<dbReference type="GO" id="GO:0061630">
    <property type="term" value="F:ubiquitin protein ligase activity"/>
    <property type="evidence" value="ECO:0007669"/>
    <property type="project" value="UniProtKB-EC"/>
</dbReference>
<protein>
    <recommendedName>
        <fullName evidence="2">RING-type E3 ubiquitin transferase</fullName>
        <ecNumber evidence="2">2.3.2.27</ecNumber>
    </recommendedName>
</protein>
<feature type="region of interest" description="Disordered" evidence="7">
    <location>
        <begin position="775"/>
        <end position="813"/>
    </location>
</feature>
<dbReference type="PANTHER" id="PTHR46077">
    <property type="entry name" value="E3 UBIQUITIN-PROTEIN LIGASE TOPORS"/>
    <property type="match status" value="1"/>
</dbReference>
<feature type="compositionally biased region" description="Low complexity" evidence="7">
    <location>
        <begin position="320"/>
        <end position="332"/>
    </location>
</feature>
<evidence type="ECO:0000256" key="5">
    <source>
        <dbReference type="ARBA" id="ARBA00023163"/>
    </source>
</evidence>
<dbReference type="OrthoDB" id="21204at2759"/>
<feature type="compositionally biased region" description="Low complexity" evidence="7">
    <location>
        <begin position="734"/>
        <end position="746"/>
    </location>
</feature>
<feature type="region of interest" description="Disordered" evidence="7">
    <location>
        <begin position="281"/>
        <end position="549"/>
    </location>
</feature>
<organism evidence="9 10">
    <name type="scientific">Rhodocollybia butyracea</name>
    <dbReference type="NCBI Taxonomy" id="206335"/>
    <lineage>
        <taxon>Eukaryota</taxon>
        <taxon>Fungi</taxon>
        <taxon>Dikarya</taxon>
        <taxon>Basidiomycota</taxon>
        <taxon>Agaricomycotina</taxon>
        <taxon>Agaricomycetes</taxon>
        <taxon>Agaricomycetidae</taxon>
        <taxon>Agaricales</taxon>
        <taxon>Marasmiineae</taxon>
        <taxon>Omphalotaceae</taxon>
        <taxon>Rhodocollybia</taxon>
    </lineage>
</organism>
<keyword evidence="4" id="KW-0805">Transcription regulation</keyword>
<comment type="caution">
    <text evidence="9">The sequence shown here is derived from an EMBL/GenBank/DDBJ whole genome shotgun (WGS) entry which is preliminary data.</text>
</comment>
<feature type="region of interest" description="Disordered" evidence="7">
    <location>
        <begin position="1"/>
        <end position="24"/>
    </location>
</feature>
<feature type="domain" description="RING-type" evidence="8">
    <location>
        <begin position="33"/>
        <end position="73"/>
    </location>
</feature>
<feature type="compositionally biased region" description="Basic and acidic residues" evidence="7">
    <location>
        <begin position="336"/>
        <end position="345"/>
    </location>
</feature>
<evidence type="ECO:0000256" key="7">
    <source>
        <dbReference type="SAM" id="MobiDB-lite"/>
    </source>
</evidence>
<keyword evidence="10" id="KW-1185">Reference proteome</keyword>
<dbReference type="Proteomes" id="UP000772434">
    <property type="component" value="Unassembled WGS sequence"/>
</dbReference>
<dbReference type="GO" id="GO:0000209">
    <property type="term" value="P:protein polyubiquitination"/>
    <property type="evidence" value="ECO:0007669"/>
    <property type="project" value="TreeGrafter"/>
</dbReference>
<keyword evidence="6" id="KW-0479">Metal-binding</keyword>
<feature type="compositionally biased region" description="Acidic residues" evidence="7">
    <location>
        <begin position="14"/>
        <end position="24"/>
    </location>
</feature>
<feature type="region of interest" description="Disordered" evidence="7">
    <location>
        <begin position="612"/>
        <end position="754"/>
    </location>
</feature>
<dbReference type="Pfam" id="PF13639">
    <property type="entry name" value="zf-RING_2"/>
    <property type="match status" value="1"/>
</dbReference>
<dbReference type="EC" id="2.3.2.27" evidence="2"/>
<dbReference type="GO" id="GO:0008270">
    <property type="term" value="F:zinc ion binding"/>
    <property type="evidence" value="ECO:0007669"/>
    <property type="project" value="UniProtKB-KW"/>
</dbReference>
<accession>A0A9P5Q2Y4</accession>
<evidence type="ECO:0000256" key="4">
    <source>
        <dbReference type="ARBA" id="ARBA00023015"/>
    </source>
</evidence>
<dbReference type="SMART" id="SM00184">
    <property type="entry name" value="RING"/>
    <property type="match status" value="1"/>
</dbReference>
<name>A0A9P5Q2Y4_9AGAR</name>
<dbReference type="Gene3D" id="3.30.40.10">
    <property type="entry name" value="Zinc/RING finger domain, C3HC4 (zinc finger)"/>
    <property type="match status" value="1"/>
</dbReference>
<evidence type="ECO:0000256" key="3">
    <source>
        <dbReference type="ARBA" id="ARBA00022679"/>
    </source>
</evidence>
<keyword evidence="5" id="KW-0804">Transcription</keyword>
<feature type="compositionally biased region" description="Basic and acidic residues" evidence="7">
    <location>
        <begin position="117"/>
        <end position="143"/>
    </location>
</feature>
<feature type="compositionally biased region" description="Basic and acidic residues" evidence="7">
    <location>
        <begin position="526"/>
        <end position="536"/>
    </location>
</feature>
<feature type="compositionally biased region" description="Polar residues" evidence="7">
    <location>
        <begin position="656"/>
        <end position="665"/>
    </location>
</feature>
<sequence>MSSPPAKRVKLELSSEELPDEEQIPEDLSENNCAVCLQQVADRTMIPNCSHDQFCFECLMIWTEQSRRCPLCSQNIGDHVIHNYRSRYDYQKHFLPPLRTSSPKPLLPLANRPNAPGRRERTRRIPREVRERSRREREEREESDRFERALAHRKWIYRHDLYAKHVSSNSYTRFRPFPTPAQFAASPDLISRTTSFLRRELLVWMDLDVEFLMTFTISLMKAIDIRSESAVKLLAEFLDIDTPYLEGGRHVNAEHFAHEVYTYVRSPYKDLFVFDTVVQYDTPPNASPPPNQQREGRRLRNRSPPHRTDLPRRISRSRSRSLSWSPSGRSFPPRSPSRERPDRHVRPSPSIEESPSAPVERVTRSRESPLPFRITQSIERDRPNRSVASSVAKRKSSLERAQREPAESLEGDLSIPSTFKRKAGRKPSPEGAQQEPVESLQWDRSSKRKAGRKASPERAQAIMKPIESLVPDRSTSKRPVDRKPSLERAQVKPVQSLQRDQIDRKSSPERAQQEPGESLERGFSTADKKPSLERVQQEPSSFLKRPTRNVSLQATVQAHLMGDAPPLRIKGRADSGLRRANTTHTLRIKGQARPSLPSPPSLLSRLSDTHLEGVDTIPGSVSDDHPLHRHSEPGDQDLDSRGLTRDDVKVIEGSPSELSSSMTAHTNRHDTKNRQHPIPNEIRNSHTEPVARAIKSDSSSSRNQASDGHSNSSKIIENSIHTSRVGADQGRMNSGGLSSGSHASSSKEPLNTVSTVNTRLLHKLEEEKRRLFLNVSGPRSSPEGGDVLVGGDPAISSVSIDSQSIESELRARA</sequence>
<dbReference type="EMBL" id="JADNRY010000014">
    <property type="protein sequence ID" value="KAF9074096.1"/>
    <property type="molecule type" value="Genomic_DNA"/>
</dbReference>
<feature type="compositionally biased region" description="Low complexity" evidence="7">
    <location>
        <begin position="103"/>
        <end position="116"/>
    </location>
</feature>
<comment type="catalytic activity">
    <reaction evidence="1">
        <text>S-ubiquitinyl-[E2 ubiquitin-conjugating enzyme]-L-cysteine + [acceptor protein]-L-lysine = [E2 ubiquitin-conjugating enzyme]-L-cysteine + N(6)-ubiquitinyl-[acceptor protein]-L-lysine.</text>
        <dbReference type="EC" id="2.3.2.27"/>
    </reaction>
</comment>
<evidence type="ECO:0000256" key="1">
    <source>
        <dbReference type="ARBA" id="ARBA00000900"/>
    </source>
</evidence>
<dbReference type="InterPro" id="IPR001841">
    <property type="entry name" value="Znf_RING"/>
</dbReference>
<dbReference type="AlphaFoldDB" id="A0A9P5Q2Y4"/>
<feature type="compositionally biased region" description="Basic and acidic residues" evidence="7">
    <location>
        <begin position="500"/>
        <end position="512"/>
    </location>
</feature>
<dbReference type="PROSITE" id="PS50089">
    <property type="entry name" value="ZF_RING_2"/>
    <property type="match status" value="1"/>
</dbReference>
<dbReference type="PANTHER" id="PTHR46077:SF1">
    <property type="entry name" value="TOP1 BINDING ARGININE_SERINE RICH PROTEIN, E3 UBIQUITIN LIGASE"/>
    <property type="match status" value="1"/>
</dbReference>
<dbReference type="SUPFAM" id="SSF57850">
    <property type="entry name" value="RING/U-box"/>
    <property type="match status" value="1"/>
</dbReference>
<gene>
    <name evidence="9" type="ORF">BDP27DRAFT_1317302</name>
</gene>
<feature type="compositionally biased region" description="Polar residues" evidence="7">
    <location>
        <begin position="702"/>
        <end position="722"/>
    </location>
</feature>
<evidence type="ECO:0000256" key="6">
    <source>
        <dbReference type="PROSITE-ProRule" id="PRU00175"/>
    </source>
</evidence>
<feature type="compositionally biased region" description="Basic and acidic residues" evidence="7">
    <location>
        <begin position="622"/>
        <end position="650"/>
    </location>
</feature>
<dbReference type="GO" id="GO:0006513">
    <property type="term" value="P:protein monoubiquitination"/>
    <property type="evidence" value="ECO:0007669"/>
    <property type="project" value="TreeGrafter"/>
</dbReference>
<keyword evidence="3" id="KW-0808">Transferase</keyword>
<reference evidence="9" key="1">
    <citation type="submission" date="2020-11" db="EMBL/GenBank/DDBJ databases">
        <authorList>
            <consortium name="DOE Joint Genome Institute"/>
            <person name="Ahrendt S."/>
            <person name="Riley R."/>
            <person name="Andreopoulos W."/>
            <person name="Labutti K."/>
            <person name="Pangilinan J."/>
            <person name="Ruiz-Duenas F.J."/>
            <person name="Barrasa J.M."/>
            <person name="Sanchez-Garcia M."/>
            <person name="Camarero S."/>
            <person name="Miyauchi S."/>
            <person name="Serrano A."/>
            <person name="Linde D."/>
            <person name="Babiker R."/>
            <person name="Drula E."/>
            <person name="Ayuso-Fernandez I."/>
            <person name="Pacheco R."/>
            <person name="Padilla G."/>
            <person name="Ferreira P."/>
            <person name="Barriuso J."/>
            <person name="Kellner H."/>
            <person name="Castanera R."/>
            <person name="Alfaro M."/>
            <person name="Ramirez L."/>
            <person name="Pisabarro A.G."/>
            <person name="Kuo A."/>
            <person name="Tritt A."/>
            <person name="Lipzen A."/>
            <person name="He G."/>
            <person name="Yan M."/>
            <person name="Ng V."/>
            <person name="Cullen D."/>
            <person name="Martin F."/>
            <person name="Rosso M.-N."/>
            <person name="Henrissat B."/>
            <person name="Hibbett D."/>
            <person name="Martinez A.T."/>
            <person name="Grigoriev I.V."/>
        </authorList>
    </citation>
    <scope>NUCLEOTIDE SEQUENCE</scope>
    <source>
        <strain evidence="9">AH 40177</strain>
    </source>
</reference>
<evidence type="ECO:0000313" key="10">
    <source>
        <dbReference type="Proteomes" id="UP000772434"/>
    </source>
</evidence>
<dbReference type="InterPro" id="IPR013083">
    <property type="entry name" value="Znf_RING/FYVE/PHD"/>
</dbReference>
<evidence type="ECO:0000256" key="2">
    <source>
        <dbReference type="ARBA" id="ARBA00012483"/>
    </source>
</evidence>
<feature type="compositionally biased region" description="Basic and acidic residues" evidence="7">
    <location>
        <begin position="396"/>
        <end position="406"/>
    </location>
</feature>
<feature type="compositionally biased region" description="Basic and acidic residues" evidence="7">
    <location>
        <begin position="474"/>
        <end position="490"/>
    </location>
</feature>
<proteinExistence type="predicted"/>
<feature type="compositionally biased region" description="Low complexity" evidence="7">
    <location>
        <begin position="347"/>
        <end position="360"/>
    </location>
</feature>
<evidence type="ECO:0000259" key="8">
    <source>
        <dbReference type="PROSITE" id="PS50089"/>
    </source>
</evidence>
<feature type="compositionally biased region" description="Low complexity" evidence="7">
    <location>
        <begin position="795"/>
        <end position="806"/>
    </location>
</feature>
<feature type="region of interest" description="Disordered" evidence="7">
    <location>
        <begin position="99"/>
        <end position="143"/>
    </location>
</feature>
<keyword evidence="6" id="KW-0862">Zinc</keyword>
<keyword evidence="6" id="KW-0863">Zinc-finger</keyword>
<evidence type="ECO:0000313" key="9">
    <source>
        <dbReference type="EMBL" id="KAF9074096.1"/>
    </source>
</evidence>